<dbReference type="AlphaFoldDB" id="A0A6I8PMD2"/>
<dbReference type="GeneTree" id="ENSGT00390000012008"/>
<evidence type="ECO:0000259" key="3">
    <source>
        <dbReference type="Pfam" id="PF14941"/>
    </source>
</evidence>
<dbReference type="Bgee" id="ENSOANG00000050807">
    <property type="expression patterns" value="Expressed in liver and 7 other cell types or tissues"/>
</dbReference>
<name>A0A6I8PMD2_ORNAN</name>
<dbReference type="PANTHER" id="PTHR13423:SF2">
    <property type="entry name" value="OUT AT FIRST PROTEIN HOMOLOG"/>
    <property type="match status" value="1"/>
</dbReference>
<dbReference type="Pfam" id="PF14941">
    <property type="entry name" value="OAF_N"/>
    <property type="match status" value="1"/>
</dbReference>
<dbReference type="InterPro" id="IPR053894">
    <property type="entry name" value="OAF_N"/>
</dbReference>
<protein>
    <recommendedName>
        <fullName evidence="1">Out at first protein homolog</fullName>
    </recommendedName>
</protein>
<reference evidence="4" key="2">
    <citation type="submission" date="2025-08" db="UniProtKB">
        <authorList>
            <consortium name="Ensembl"/>
        </authorList>
    </citation>
    <scope>IDENTIFICATION</scope>
    <source>
        <strain evidence="4">Glennie</strain>
    </source>
</reference>
<dbReference type="Proteomes" id="UP000002279">
    <property type="component" value="Chromosome 11"/>
</dbReference>
<evidence type="ECO:0000256" key="2">
    <source>
        <dbReference type="SAM" id="MobiDB-lite"/>
    </source>
</evidence>
<feature type="domain" description="Out at first protein BRICHOS-like" evidence="3">
    <location>
        <begin position="1"/>
        <end position="63"/>
    </location>
</feature>
<evidence type="ECO:0000256" key="1">
    <source>
        <dbReference type="ARBA" id="ARBA00021639"/>
    </source>
</evidence>
<keyword evidence="5" id="KW-1185">Reference proteome</keyword>
<reference evidence="4" key="3">
    <citation type="submission" date="2025-09" db="UniProtKB">
        <authorList>
            <consortium name="Ensembl"/>
        </authorList>
    </citation>
    <scope>IDENTIFICATION</scope>
    <source>
        <strain evidence="4">Glennie</strain>
    </source>
</reference>
<feature type="region of interest" description="Disordered" evidence="2">
    <location>
        <begin position="65"/>
        <end position="164"/>
    </location>
</feature>
<evidence type="ECO:0000313" key="4">
    <source>
        <dbReference type="Ensembl" id="ENSOANP00000053488.1"/>
    </source>
</evidence>
<evidence type="ECO:0000313" key="5">
    <source>
        <dbReference type="Proteomes" id="UP000002279"/>
    </source>
</evidence>
<dbReference type="InterPro" id="IPR026315">
    <property type="entry name" value="Oaf"/>
</dbReference>
<accession>A0A6I8PMD2</accession>
<organism evidence="4 5">
    <name type="scientific">Ornithorhynchus anatinus</name>
    <name type="common">Duckbill platypus</name>
    <dbReference type="NCBI Taxonomy" id="9258"/>
    <lineage>
        <taxon>Eukaryota</taxon>
        <taxon>Metazoa</taxon>
        <taxon>Chordata</taxon>
        <taxon>Craniata</taxon>
        <taxon>Vertebrata</taxon>
        <taxon>Euteleostomi</taxon>
        <taxon>Mammalia</taxon>
        <taxon>Monotremata</taxon>
        <taxon>Ornithorhynchidae</taxon>
        <taxon>Ornithorhynchus</taxon>
    </lineage>
</organism>
<dbReference type="Ensembl" id="ENSOANT00000072659.1">
    <property type="protein sequence ID" value="ENSOANP00000053488.1"/>
    <property type="gene ID" value="ENSOANG00000050807.1"/>
</dbReference>
<reference evidence="4 5" key="1">
    <citation type="journal article" date="2008" name="Nature">
        <title>Genome analysis of the platypus reveals unique signatures of evolution.</title>
        <authorList>
            <person name="Warren W.C."/>
            <person name="Hillier L.W."/>
            <person name="Marshall Graves J.A."/>
            <person name="Birney E."/>
            <person name="Ponting C.P."/>
            <person name="Grutzner F."/>
            <person name="Belov K."/>
            <person name="Miller W."/>
            <person name="Clarke L."/>
            <person name="Chinwalla A.T."/>
            <person name="Yang S.P."/>
            <person name="Heger A."/>
            <person name="Locke D.P."/>
            <person name="Miethke P."/>
            <person name="Waters P.D."/>
            <person name="Veyrunes F."/>
            <person name="Fulton L."/>
            <person name="Fulton B."/>
            <person name="Graves T."/>
            <person name="Wallis J."/>
            <person name="Puente X.S."/>
            <person name="Lopez-Otin C."/>
            <person name="Ordonez G.R."/>
            <person name="Eichler E.E."/>
            <person name="Chen L."/>
            <person name="Cheng Z."/>
            <person name="Deakin J.E."/>
            <person name="Alsop A."/>
            <person name="Thompson K."/>
            <person name="Kirby P."/>
            <person name="Papenfuss A.T."/>
            <person name="Wakefield M.J."/>
            <person name="Olender T."/>
            <person name="Lancet D."/>
            <person name="Huttley G.A."/>
            <person name="Smit A.F."/>
            <person name="Pask A."/>
            <person name="Temple-Smith P."/>
            <person name="Batzer M.A."/>
            <person name="Walker J.A."/>
            <person name="Konkel M.K."/>
            <person name="Harris R.S."/>
            <person name="Whittington C.M."/>
            <person name="Wong E.S."/>
            <person name="Gemmell N.J."/>
            <person name="Buschiazzo E."/>
            <person name="Vargas Jentzsch I.M."/>
            <person name="Merkel A."/>
            <person name="Schmitz J."/>
            <person name="Zemann A."/>
            <person name="Churakov G."/>
            <person name="Kriegs J.O."/>
            <person name="Brosius J."/>
            <person name="Murchison E.P."/>
            <person name="Sachidanandam R."/>
            <person name="Smith C."/>
            <person name="Hannon G.J."/>
            <person name="Tsend-Ayush E."/>
            <person name="McMillan D."/>
            <person name="Attenborough R."/>
            <person name="Rens W."/>
            <person name="Ferguson-Smith M."/>
            <person name="Lefevre C.M."/>
            <person name="Sharp J.A."/>
            <person name="Nicholas K.R."/>
            <person name="Ray D.A."/>
            <person name="Kube M."/>
            <person name="Reinhardt R."/>
            <person name="Pringle T.H."/>
            <person name="Taylor J."/>
            <person name="Jones R.C."/>
            <person name="Nixon B."/>
            <person name="Dacheux J.L."/>
            <person name="Niwa H."/>
            <person name="Sekita Y."/>
            <person name="Huang X."/>
            <person name="Stark A."/>
            <person name="Kheradpour P."/>
            <person name="Kellis M."/>
            <person name="Flicek P."/>
            <person name="Chen Y."/>
            <person name="Webber C."/>
            <person name="Hardison R."/>
            <person name="Nelson J."/>
            <person name="Hallsworth-Pepin K."/>
            <person name="Delehaunty K."/>
            <person name="Markovic C."/>
            <person name="Minx P."/>
            <person name="Feng Y."/>
            <person name="Kremitzki C."/>
            <person name="Mitreva M."/>
            <person name="Glasscock J."/>
            <person name="Wylie T."/>
            <person name="Wohldmann P."/>
            <person name="Thiru P."/>
            <person name="Nhan M.N."/>
            <person name="Pohl C.S."/>
            <person name="Smith S.M."/>
            <person name="Hou S."/>
            <person name="Nefedov M."/>
            <person name="de Jong P.J."/>
            <person name="Renfree M.B."/>
            <person name="Mardis E.R."/>
            <person name="Wilson R.K."/>
        </authorList>
    </citation>
    <scope>NUCLEOTIDE SEQUENCE [LARGE SCALE GENOMIC DNA]</scope>
    <source>
        <strain evidence="4 5">Glennie</strain>
    </source>
</reference>
<proteinExistence type="predicted"/>
<dbReference type="PANTHER" id="PTHR13423">
    <property type="entry name" value="OUT AT FIRST"/>
    <property type="match status" value="1"/>
</dbReference>
<sequence length="164" mass="17893">MAKLRQKNPRAVRKAEEVRSLEQLHMDMAVNFSRGALLSPHIHNVCAEAKEAIYTREEDVKFWLERGERPLPTTHNPSPGTTPGYKSCPEIRPHTPQPTSPGSRPPPPHKATVPGTSPAPITGPQAPIPPDHNPSYGPHHGATAPRSRPVPKSGYALKMGPQAR</sequence>
<dbReference type="InParanoid" id="A0A6I8PMD2"/>
<feature type="compositionally biased region" description="Pro residues" evidence="2">
    <location>
        <begin position="95"/>
        <end position="109"/>
    </location>
</feature>